<dbReference type="AlphaFoldDB" id="A0AAV7UEH6"/>
<dbReference type="PANTHER" id="PTHR37984:SF5">
    <property type="entry name" value="PROTEIN NYNRIN-LIKE"/>
    <property type="match status" value="1"/>
</dbReference>
<dbReference type="Proteomes" id="UP001066276">
    <property type="component" value="Chromosome 3_1"/>
</dbReference>
<dbReference type="FunFam" id="1.10.340.70:FF:000004">
    <property type="entry name" value="Retrovirus-related Pol polyprotein from transposon 297-like Protein"/>
    <property type="match status" value="1"/>
</dbReference>
<dbReference type="Pfam" id="PF17921">
    <property type="entry name" value="Integrase_H2C2"/>
    <property type="match status" value="1"/>
</dbReference>
<dbReference type="InterPro" id="IPR041588">
    <property type="entry name" value="Integrase_H2C2"/>
</dbReference>
<sequence length="149" mass="16688">MVAVMAGAPAEPGRRQECELSTETEVCMEDSLESEISLCIITEGIVSLEQWVSAVVEDDVLQRVCKKVNEGWSNAKCEKELEGFGNVKEELSVDGGVLLRGSRLVVPARLREKIMDLGHEGHQGMSKTKARIRLNYWWPGMDLMIKRKI</sequence>
<evidence type="ECO:0000313" key="4">
    <source>
        <dbReference type="EMBL" id="KAJ1187360.1"/>
    </source>
</evidence>
<evidence type="ECO:0000256" key="2">
    <source>
        <dbReference type="SAM" id="MobiDB-lite"/>
    </source>
</evidence>
<protein>
    <recommendedName>
        <fullName evidence="1">Gypsy retrotransposon integrase-like protein 1</fullName>
    </recommendedName>
</protein>
<gene>
    <name evidence="4" type="ORF">NDU88_004136</name>
</gene>
<proteinExistence type="predicted"/>
<keyword evidence="5" id="KW-1185">Reference proteome</keyword>
<dbReference type="EMBL" id="JANPWB010000005">
    <property type="protein sequence ID" value="KAJ1187360.1"/>
    <property type="molecule type" value="Genomic_DNA"/>
</dbReference>
<dbReference type="InterPro" id="IPR050951">
    <property type="entry name" value="Retrovirus_Pol_polyprotein"/>
</dbReference>
<dbReference type="PANTHER" id="PTHR37984">
    <property type="entry name" value="PROTEIN CBG26694"/>
    <property type="match status" value="1"/>
</dbReference>
<comment type="caution">
    <text evidence="4">The sequence shown here is derived from an EMBL/GenBank/DDBJ whole genome shotgun (WGS) entry which is preliminary data.</text>
</comment>
<reference evidence="4" key="1">
    <citation type="journal article" date="2022" name="bioRxiv">
        <title>Sequencing and chromosome-scale assembly of the giantPleurodeles waltlgenome.</title>
        <authorList>
            <person name="Brown T."/>
            <person name="Elewa A."/>
            <person name="Iarovenko S."/>
            <person name="Subramanian E."/>
            <person name="Araus A.J."/>
            <person name="Petzold A."/>
            <person name="Susuki M."/>
            <person name="Suzuki K.-i.T."/>
            <person name="Hayashi T."/>
            <person name="Toyoda A."/>
            <person name="Oliveira C."/>
            <person name="Osipova E."/>
            <person name="Leigh N.D."/>
            <person name="Simon A."/>
            <person name="Yun M.H."/>
        </authorList>
    </citation>
    <scope>NUCLEOTIDE SEQUENCE</scope>
    <source>
        <strain evidence="4">20211129_DDA</strain>
        <tissue evidence="4">Liver</tissue>
    </source>
</reference>
<feature type="region of interest" description="Disordered" evidence="2">
    <location>
        <begin position="1"/>
        <end position="20"/>
    </location>
</feature>
<dbReference type="Gene3D" id="1.10.340.70">
    <property type="match status" value="1"/>
</dbReference>
<evidence type="ECO:0000259" key="3">
    <source>
        <dbReference type="Pfam" id="PF17921"/>
    </source>
</evidence>
<accession>A0AAV7UEH6</accession>
<organism evidence="4 5">
    <name type="scientific">Pleurodeles waltl</name>
    <name type="common">Iberian ribbed newt</name>
    <dbReference type="NCBI Taxonomy" id="8319"/>
    <lineage>
        <taxon>Eukaryota</taxon>
        <taxon>Metazoa</taxon>
        <taxon>Chordata</taxon>
        <taxon>Craniata</taxon>
        <taxon>Vertebrata</taxon>
        <taxon>Euteleostomi</taxon>
        <taxon>Amphibia</taxon>
        <taxon>Batrachia</taxon>
        <taxon>Caudata</taxon>
        <taxon>Salamandroidea</taxon>
        <taxon>Salamandridae</taxon>
        <taxon>Pleurodelinae</taxon>
        <taxon>Pleurodeles</taxon>
    </lineage>
</organism>
<name>A0AAV7UEH6_PLEWA</name>
<feature type="domain" description="Integrase zinc-binding" evidence="3">
    <location>
        <begin position="106"/>
        <end position="147"/>
    </location>
</feature>
<evidence type="ECO:0000313" key="5">
    <source>
        <dbReference type="Proteomes" id="UP001066276"/>
    </source>
</evidence>
<evidence type="ECO:0000256" key="1">
    <source>
        <dbReference type="ARBA" id="ARBA00039658"/>
    </source>
</evidence>